<dbReference type="AlphaFoldDB" id="A0A061K595"/>
<accession>A0A061K595</accession>
<dbReference type="EMBL" id="CP107128">
    <property type="protein sequence ID" value="WLM93857.1"/>
    <property type="molecule type" value="Genomic_DNA"/>
</dbReference>
<protein>
    <submittedName>
        <fullName evidence="1 2">Major capsid protein</fullName>
    </submittedName>
</protein>
<dbReference type="HAMAP" id="MF_04133">
    <property type="entry name" value="CAPSID_LAMBDA"/>
    <property type="match status" value="1"/>
</dbReference>
<dbReference type="RefSeq" id="WP_001283997.1">
    <property type="nucleotide sequence ID" value="NZ_AP018784.2"/>
</dbReference>
<dbReference type="EMBL" id="SCJN01000025">
    <property type="protein sequence ID" value="RXD17403.1"/>
    <property type="molecule type" value="Genomic_DNA"/>
</dbReference>
<reference evidence="1" key="5">
    <citation type="submission" date="2024-02" db="EMBL/GenBank/DDBJ databases">
        <authorList>
            <consortium name="Clinical and Environmental Microbiology Branch: Whole genome sequencing antimicrobial resistance pathogens in the healthcare setting"/>
        </authorList>
    </citation>
    <scope>NUCLEOTIDE SEQUENCE</scope>
    <source>
        <strain evidence="1">1924188</strain>
    </source>
</reference>
<evidence type="ECO:0000313" key="1">
    <source>
        <dbReference type="EMBL" id="EMJ5255473.1"/>
    </source>
</evidence>
<dbReference type="Proteomes" id="UP001285616">
    <property type="component" value="Unassembled WGS sequence"/>
</dbReference>
<organism evidence="2">
    <name type="scientific">Escherichia coli</name>
    <dbReference type="NCBI Taxonomy" id="562"/>
    <lineage>
        <taxon>Bacteria</taxon>
        <taxon>Pseudomonadati</taxon>
        <taxon>Pseudomonadota</taxon>
        <taxon>Gammaproteobacteria</taxon>
        <taxon>Enterobacterales</taxon>
        <taxon>Enterobacteriaceae</taxon>
        <taxon>Escherichia</taxon>
    </lineage>
</organism>
<sequence>MSDSFTTSELITATQQVFKFNPLFLKLFFRETYTFTSEEVFLDKIPGKVNMAVYCAPMITGKVDRTRGYSTNHFKPGYTKPKHTINPNMSIKRAAGEQIGQPETPVERRAKIIMQNLLDEELSISQLEEFQAVQAVLYGKYTVSGSNIETYEIDMSRSATNNVTQSGSTAWSTQDAETYDPSDDIESYADLASGAVNVIIMDGKAWKQLKRFKKFWTALDTRRGSNSQLEVALKNLGDVVSFKGYYGDTALFVYKGQYLDPVTDTETRYMPDNTMILGNTKNRGLRTYGAIQDEDALKEGISEATRYPKVWTTTGDPAVTQTMTQSAPAMVLTDADAFVVVKIA</sequence>
<evidence type="ECO:0000313" key="4">
    <source>
        <dbReference type="EMBL" id="WLM93857.1"/>
    </source>
</evidence>
<dbReference type="Pfam" id="PF03864">
    <property type="entry name" value="Phage_cap_E"/>
    <property type="match status" value="1"/>
</dbReference>
<dbReference type="Proteomes" id="UP000288730">
    <property type="component" value="Unassembled WGS sequence"/>
</dbReference>
<evidence type="ECO:0000313" key="5">
    <source>
        <dbReference type="Proteomes" id="UP000288730"/>
    </source>
</evidence>
<reference evidence="2" key="1">
    <citation type="journal article" date="2018" name="Genome Biol.">
        <title>SKESA: strategic k-mer extension for scrupulous assemblies.</title>
        <authorList>
            <person name="Souvorov A."/>
            <person name="Agarwala R."/>
            <person name="Lipman D.J."/>
        </authorList>
    </citation>
    <scope>NUCLEOTIDE SEQUENCE [LARGE SCALE GENOMIC DNA]</scope>
    <source>
        <strain evidence="2">EC00763</strain>
    </source>
</reference>
<evidence type="ECO:0000313" key="2">
    <source>
        <dbReference type="EMBL" id="HAH4524748.1"/>
    </source>
</evidence>
<dbReference type="InterPro" id="IPR005564">
    <property type="entry name" value="Major_capsid_GpE"/>
</dbReference>
<dbReference type="Proteomes" id="UP001180189">
    <property type="component" value="Chromosome"/>
</dbReference>
<evidence type="ECO:0000313" key="3">
    <source>
        <dbReference type="EMBL" id="RXD17403.1"/>
    </source>
</evidence>
<dbReference type="Gene3D" id="3.15.30.10">
    <property type="entry name" value="putative capsid protein of prophage domain like"/>
    <property type="match status" value="1"/>
</dbReference>
<gene>
    <name evidence="3" type="ORF">EPS76_05475</name>
    <name evidence="2" type="ORF">GRC73_12095</name>
    <name evidence="4" type="ORF">OGM49_13970</name>
    <name evidence="1" type="ORF">R8O40_003756</name>
</gene>
<name>A0A061K595_ECOLX</name>
<dbReference type="Gene3D" id="3.30.1930.10">
    <property type="entry name" value="capsid protein of prophage domain"/>
    <property type="match status" value="1"/>
</dbReference>
<proteinExistence type="inferred from homology"/>
<reference evidence="3 5" key="2">
    <citation type="submission" date="2019-01" db="EMBL/GenBank/DDBJ databases">
        <title>Genomic analysis of febrile catheter-associated UTI E. coli isolates.</title>
        <authorList>
            <person name="Potter R."/>
            <person name="Zou Z."/>
            <person name="Henderson J."/>
            <person name="Dantas G."/>
        </authorList>
    </citation>
    <scope>NUCLEOTIDE SEQUENCE [LARGE SCALE GENOMIC DNA]</scope>
    <source>
        <strain evidence="3 5">29_CAASB</strain>
    </source>
</reference>
<reference evidence="2" key="3">
    <citation type="submission" date="2019-12" db="EMBL/GenBank/DDBJ databases">
        <authorList>
            <consortium name="NCBI Pathogen Detection Project"/>
        </authorList>
    </citation>
    <scope>NUCLEOTIDE SEQUENCE</scope>
    <source>
        <strain evidence="2">EC00763</strain>
    </source>
</reference>
<reference evidence="4" key="4">
    <citation type="journal article" date="2023" name="Microorganisms">
        <title>Comparative Genomic Analysis of ST131 Subclade C2 of ESBL-Producing E. coli Isolates from Patients with Recurrent and Sporadic Urinary Tract Infections.</title>
        <authorList>
            <person name="Jaen-Luchoro D."/>
            <person name="Kahnamouei A."/>
            <person name="Yazdanshenas S."/>
            <person name="Lindblom A."/>
            <person name="Samuelsson E."/>
            <person name="Ahren C."/>
            <person name="Karami N."/>
        </authorList>
    </citation>
    <scope>NUCLEOTIDE SEQUENCE</scope>
    <source>
        <strain evidence="4">S7</strain>
    </source>
</reference>
<dbReference type="EMBL" id="ABONVU020000015">
    <property type="protein sequence ID" value="EMJ5255473.1"/>
    <property type="molecule type" value="Genomic_DNA"/>
</dbReference>
<dbReference type="EMBL" id="DABBJX010000011">
    <property type="protein sequence ID" value="HAH4524748.1"/>
    <property type="molecule type" value="Genomic_DNA"/>
</dbReference>